<keyword evidence="4" id="KW-0969">Cilium</keyword>
<dbReference type="EMBL" id="WSLF01000001">
    <property type="protein sequence ID" value="KAE9637040.1"/>
    <property type="molecule type" value="Genomic_DNA"/>
</dbReference>
<comment type="similarity">
    <text evidence="1 3">Belongs to the FlgD family.</text>
</comment>
<dbReference type="InterPro" id="IPR005648">
    <property type="entry name" value="FlgD"/>
</dbReference>
<name>A0A7C8LIU3_9FIRM</name>
<organism evidence="4 5">
    <name type="scientific">Defluviitalea raffinosedens</name>
    <dbReference type="NCBI Taxonomy" id="1450156"/>
    <lineage>
        <taxon>Bacteria</taxon>
        <taxon>Bacillati</taxon>
        <taxon>Bacillota</taxon>
        <taxon>Clostridia</taxon>
        <taxon>Lachnospirales</taxon>
        <taxon>Defluviitaleaceae</taxon>
        <taxon>Defluviitalea</taxon>
    </lineage>
</organism>
<dbReference type="Proteomes" id="UP000483018">
    <property type="component" value="Unassembled WGS sequence"/>
</dbReference>
<evidence type="ECO:0000256" key="2">
    <source>
        <dbReference type="ARBA" id="ARBA00022795"/>
    </source>
</evidence>
<sequence>MMANVNYVSATDSKIQYEKASTSAKNELGKDAFLQLLVTQLRYQDPLNPTDDKEFLAQMAQFTSLEQMQNMNRSFEATKAFALLGKEIQATVTNEQTSQTETVQGKVEYVKMKNGEPYLVVEGKEIPASKVEIVTESEIIGTDDQITNAFELIGKVVQFARKNPESNETEYIEGKVQHINMKAGKPYVVIGSNEGMIETALDSIEGVVEKDSLVGKRIMGSYYNTETQDYEKIEGEVEYIFIRGRNTYAVVNGKAMTLEDIDKVFRD</sequence>
<comment type="function">
    <text evidence="3">Required for flagellar hook formation. May act as a scaffolding protein.</text>
</comment>
<protein>
    <recommendedName>
        <fullName evidence="3">Basal-body rod modification protein FlgD</fullName>
    </recommendedName>
</protein>
<evidence type="ECO:0000256" key="3">
    <source>
        <dbReference type="RuleBase" id="RU362076"/>
    </source>
</evidence>
<proteinExistence type="inferred from homology"/>
<dbReference type="Pfam" id="PF03963">
    <property type="entry name" value="FlgD"/>
    <property type="match status" value="1"/>
</dbReference>
<keyword evidence="5" id="KW-1185">Reference proteome</keyword>
<evidence type="ECO:0000313" key="4">
    <source>
        <dbReference type="EMBL" id="KAE9637040.1"/>
    </source>
</evidence>
<dbReference type="GO" id="GO:0044781">
    <property type="term" value="P:bacterial-type flagellum organization"/>
    <property type="evidence" value="ECO:0007669"/>
    <property type="project" value="UniProtKB-UniRule"/>
</dbReference>
<dbReference type="AlphaFoldDB" id="A0A7C8LIU3"/>
<evidence type="ECO:0000313" key="5">
    <source>
        <dbReference type="Proteomes" id="UP000483018"/>
    </source>
</evidence>
<keyword evidence="2 3" id="KW-1005">Bacterial flagellum biogenesis</keyword>
<dbReference type="OrthoDB" id="280334at2"/>
<reference evidence="4 5" key="1">
    <citation type="submission" date="2019-12" db="EMBL/GenBank/DDBJ databases">
        <title>Defluviitalea raffinosedens, isolated from a biogas fermenter, genome sequencing and characterization.</title>
        <authorList>
            <person name="Rettenmaier R."/>
            <person name="Schneider M."/>
            <person name="Neuhaus K."/>
            <person name="Liebl W."/>
            <person name="Zverlov V."/>
        </authorList>
    </citation>
    <scope>NUCLEOTIDE SEQUENCE [LARGE SCALE GENOMIC DNA]</scope>
    <source>
        <strain evidence="4 5">249c-K6</strain>
    </source>
</reference>
<comment type="caution">
    <text evidence="4">The sequence shown here is derived from an EMBL/GenBank/DDBJ whole genome shotgun (WGS) entry which is preliminary data.</text>
</comment>
<keyword evidence="4" id="KW-0966">Cell projection</keyword>
<accession>A0A7C8LIU3</accession>
<gene>
    <name evidence="4" type="ORF">GND95_01000</name>
</gene>
<keyword evidence="4" id="KW-0282">Flagellum</keyword>
<evidence type="ECO:0000256" key="1">
    <source>
        <dbReference type="ARBA" id="ARBA00010577"/>
    </source>
</evidence>